<evidence type="ECO:0000256" key="4">
    <source>
        <dbReference type="ARBA" id="ARBA00023274"/>
    </source>
</evidence>
<dbReference type="AlphaFoldDB" id="A0A0D6FHJ2"/>
<dbReference type="eggNOG" id="COG1841">
    <property type="taxonomic scope" value="Bacteria"/>
</dbReference>
<evidence type="ECO:0000256" key="3">
    <source>
        <dbReference type="ARBA" id="ARBA00022980"/>
    </source>
</evidence>
<dbReference type="InterPro" id="IPR016082">
    <property type="entry name" value="Ribosomal_uL30_ferredoxin-like"/>
</dbReference>
<feature type="domain" description="Large ribosomal subunit protein uL30-like ferredoxin-like fold" evidence="6">
    <location>
        <begin position="3"/>
        <end position="53"/>
    </location>
</feature>
<keyword evidence="4 5" id="KW-0687">Ribonucleoprotein</keyword>
<dbReference type="SUPFAM" id="SSF55129">
    <property type="entry name" value="Ribosomal protein L30p/L7e"/>
    <property type="match status" value="1"/>
</dbReference>
<evidence type="ECO:0000256" key="2">
    <source>
        <dbReference type="ARBA" id="ARBA00011838"/>
    </source>
</evidence>
<comment type="caution">
    <text evidence="7">The sequence shown here is derived from an EMBL/GenBank/DDBJ whole genome shotgun (WGS) entry which is preliminary data.</text>
</comment>
<protein>
    <recommendedName>
        <fullName evidence="5">Large ribosomal subunit protein uL30</fullName>
    </recommendedName>
</protein>
<gene>
    <name evidence="5" type="primary">rpmD</name>
    <name evidence="7" type="ORF">CIP107547_00642</name>
</gene>
<evidence type="ECO:0000313" key="7">
    <source>
        <dbReference type="EMBL" id="CAB0588908.1"/>
    </source>
</evidence>
<proteinExistence type="inferred from homology"/>
<keyword evidence="3 5" id="KW-0689">Ribosomal protein</keyword>
<dbReference type="GeneID" id="97331134"/>
<dbReference type="InterPro" id="IPR005996">
    <property type="entry name" value="Ribosomal_uL30_bac-type"/>
</dbReference>
<dbReference type="PIRSF" id="PIRSF002211">
    <property type="entry name" value="Ribosomal_L30_bac-type"/>
    <property type="match status" value="1"/>
</dbReference>
<dbReference type="KEGG" id="cdi:DIP0528"/>
<sequence length="61" mass="6662">MALKITQHKGLVGANPKQRKNMAALGLKHINHSVVHQDTPVVRGMVNVVRHMVSVEEVAGE</sequence>
<dbReference type="KEGG" id="cdip:ERS451417_00461"/>
<comment type="subunit">
    <text evidence="2 5">Part of the 50S ribosomal subunit.</text>
</comment>
<dbReference type="GO" id="GO:0003735">
    <property type="term" value="F:structural constituent of ribosome"/>
    <property type="evidence" value="ECO:0007669"/>
    <property type="project" value="InterPro"/>
</dbReference>
<dbReference type="Proteomes" id="UP000480222">
    <property type="component" value="Unassembled WGS sequence"/>
</dbReference>
<dbReference type="SMR" id="A0A0D6FHJ2"/>
<dbReference type="CDD" id="cd01658">
    <property type="entry name" value="Ribosomal_L30"/>
    <property type="match status" value="1"/>
</dbReference>
<dbReference type="OMA" id="KMHKTRE"/>
<name>A0A0D6FHJ2_CORDP</name>
<dbReference type="OrthoDB" id="9812790at2"/>
<dbReference type="Pfam" id="PF00327">
    <property type="entry name" value="Ribosomal_L30"/>
    <property type="match status" value="1"/>
</dbReference>
<accession>A0A0D6FHJ2</accession>
<evidence type="ECO:0000256" key="1">
    <source>
        <dbReference type="ARBA" id="ARBA00007594"/>
    </source>
</evidence>
<comment type="similarity">
    <text evidence="1 5">Belongs to the universal ribosomal protein uL30 family.</text>
</comment>
<dbReference type="RefSeq" id="WP_004566826.1">
    <property type="nucleotide sequence ID" value="NZ_CABVGJ010000002.1"/>
</dbReference>
<dbReference type="NCBIfam" id="TIGR01308">
    <property type="entry name" value="rpmD_bact"/>
    <property type="match status" value="1"/>
</dbReference>
<dbReference type="PANTHER" id="PTHR15892">
    <property type="entry name" value="MITOCHONDRIAL RIBOSOMAL PROTEIN L30"/>
    <property type="match status" value="1"/>
</dbReference>
<organism evidence="7 8">
    <name type="scientific">Corynebacterium diphtheriae</name>
    <dbReference type="NCBI Taxonomy" id="1717"/>
    <lineage>
        <taxon>Bacteria</taxon>
        <taxon>Bacillati</taxon>
        <taxon>Actinomycetota</taxon>
        <taxon>Actinomycetes</taxon>
        <taxon>Mycobacteriales</taxon>
        <taxon>Corynebacteriaceae</taxon>
        <taxon>Corynebacterium</taxon>
    </lineage>
</organism>
<evidence type="ECO:0000256" key="5">
    <source>
        <dbReference type="HAMAP-Rule" id="MF_01371"/>
    </source>
</evidence>
<dbReference type="HAMAP" id="MF_01371_B">
    <property type="entry name" value="Ribosomal_uL30_B"/>
    <property type="match status" value="1"/>
</dbReference>
<reference evidence="7 8" key="1">
    <citation type="submission" date="2020-02" db="EMBL/GenBank/DDBJ databases">
        <authorList>
            <person name="Brisse S."/>
        </authorList>
    </citation>
    <scope>NUCLEOTIDE SEQUENCE [LARGE SCALE GENOMIC DNA]</scope>
    <source>
        <strain evidence="7">CIP107547</strain>
    </source>
</reference>
<evidence type="ECO:0000259" key="6">
    <source>
        <dbReference type="Pfam" id="PF00327"/>
    </source>
</evidence>
<dbReference type="Gene3D" id="3.30.1390.20">
    <property type="entry name" value="Ribosomal protein L30, ferredoxin-like fold domain"/>
    <property type="match status" value="1"/>
</dbReference>
<dbReference type="GO" id="GO:0022625">
    <property type="term" value="C:cytosolic large ribosomal subunit"/>
    <property type="evidence" value="ECO:0007669"/>
    <property type="project" value="TreeGrafter"/>
</dbReference>
<dbReference type="PANTHER" id="PTHR15892:SF2">
    <property type="entry name" value="LARGE RIBOSOMAL SUBUNIT PROTEIN UL30M"/>
    <property type="match status" value="1"/>
</dbReference>
<dbReference type="EMBL" id="CADDAV010000009">
    <property type="protein sequence ID" value="CAB0588908.1"/>
    <property type="molecule type" value="Genomic_DNA"/>
</dbReference>
<evidence type="ECO:0000313" key="8">
    <source>
        <dbReference type="Proteomes" id="UP000480222"/>
    </source>
</evidence>
<dbReference type="GO" id="GO:0006412">
    <property type="term" value="P:translation"/>
    <property type="evidence" value="ECO:0007669"/>
    <property type="project" value="UniProtKB-UniRule"/>
</dbReference>
<dbReference type="InterPro" id="IPR036919">
    <property type="entry name" value="Ribo_uL30_ferredoxin-like_sf"/>
</dbReference>